<protein>
    <submittedName>
        <fullName evidence="1">Transcription-associated protein 1</fullName>
    </submittedName>
</protein>
<proteinExistence type="predicted"/>
<evidence type="ECO:0000313" key="2">
    <source>
        <dbReference type="Proteomes" id="UP001150581"/>
    </source>
</evidence>
<dbReference type="EMBL" id="JANBPG010000316">
    <property type="protein sequence ID" value="KAJ1897627.1"/>
    <property type="molecule type" value="Genomic_DNA"/>
</dbReference>
<sequence length="271" mass="29883">ERPDAFTLQDVYDTSCARTGVAEIAPALYHTARMRELAPSDEAATAAAAAGLFEHICQHMVSPSLLADDVHRHTASPMDYWLYRENFSFQVAVSIALTYIIASAQRTPAKLAISRASGNISLAELVPMQATPGLIHSAEPVPFRLTPAIQAFVTELGLEGILPFAVHKVVQRLAEREHLLRDFLDLYVRDELIHMPSVRALAAVNPAALAEMCDRNVKLIVHRAAQLAEILPPKDVQDKELSPMQPLIHLMAQAVAPANLAQMDYVWMPWL</sequence>
<accession>A0ACC1IKY3</accession>
<evidence type="ECO:0000313" key="1">
    <source>
        <dbReference type="EMBL" id="KAJ1897627.1"/>
    </source>
</evidence>
<dbReference type="Proteomes" id="UP001150581">
    <property type="component" value="Unassembled WGS sequence"/>
</dbReference>
<name>A0ACC1IKY3_9FUNG</name>
<reference evidence="1" key="1">
    <citation type="submission" date="2022-07" db="EMBL/GenBank/DDBJ databases">
        <title>Phylogenomic reconstructions and comparative analyses of Kickxellomycotina fungi.</title>
        <authorList>
            <person name="Reynolds N.K."/>
            <person name="Stajich J.E."/>
            <person name="Barry K."/>
            <person name="Grigoriev I.V."/>
            <person name="Crous P."/>
            <person name="Smith M.E."/>
        </authorList>
    </citation>
    <scope>NUCLEOTIDE SEQUENCE</scope>
    <source>
        <strain evidence="1">Benny 63K</strain>
    </source>
</reference>
<comment type="caution">
    <text evidence="1">The sequence shown here is derived from an EMBL/GenBank/DDBJ whole genome shotgun (WGS) entry which is preliminary data.</text>
</comment>
<gene>
    <name evidence="1" type="primary">TRA1_2</name>
    <name evidence="1" type="ORF">LPJ66_003260</name>
</gene>
<organism evidence="1 2">
    <name type="scientific">Kickxella alabastrina</name>
    <dbReference type="NCBI Taxonomy" id="61397"/>
    <lineage>
        <taxon>Eukaryota</taxon>
        <taxon>Fungi</taxon>
        <taxon>Fungi incertae sedis</taxon>
        <taxon>Zoopagomycota</taxon>
        <taxon>Kickxellomycotina</taxon>
        <taxon>Kickxellomycetes</taxon>
        <taxon>Kickxellales</taxon>
        <taxon>Kickxellaceae</taxon>
        <taxon>Kickxella</taxon>
    </lineage>
</organism>
<keyword evidence="2" id="KW-1185">Reference proteome</keyword>
<feature type="non-terminal residue" evidence="1">
    <location>
        <position position="1"/>
    </location>
</feature>